<dbReference type="SUPFAM" id="SSF49493">
    <property type="entry name" value="HSP40/DnaJ peptide-binding domain"/>
    <property type="match status" value="2"/>
</dbReference>
<evidence type="ECO:0000256" key="6">
    <source>
        <dbReference type="ARBA" id="ARBA00023016"/>
    </source>
</evidence>
<evidence type="ECO:0000259" key="9">
    <source>
        <dbReference type="PROSITE" id="PS50076"/>
    </source>
</evidence>
<name>A0ABW3WIM3_9RHOO</name>
<reference evidence="12" key="1">
    <citation type="journal article" date="2019" name="Int. J. Syst. Evol. Microbiol.">
        <title>The Global Catalogue of Microorganisms (GCM) 10K type strain sequencing project: providing services to taxonomists for standard genome sequencing and annotation.</title>
        <authorList>
            <consortium name="The Broad Institute Genomics Platform"/>
            <consortium name="The Broad Institute Genome Sequencing Center for Infectious Disease"/>
            <person name="Wu L."/>
            <person name="Ma J."/>
        </authorList>
    </citation>
    <scope>NUCLEOTIDE SEQUENCE [LARGE SCALE GENOMIC DNA]</scope>
    <source>
        <strain evidence="12">CCUG 48884</strain>
    </source>
</reference>
<dbReference type="CDD" id="cd10719">
    <property type="entry name" value="DnaJ_zf"/>
    <property type="match status" value="1"/>
</dbReference>
<keyword evidence="6" id="KW-0346">Stress response</keyword>
<feature type="domain" description="J" evidence="9">
    <location>
        <begin position="3"/>
        <end position="59"/>
    </location>
</feature>
<dbReference type="RefSeq" id="WP_002936615.1">
    <property type="nucleotide sequence ID" value="NZ_JARQZE010000004.1"/>
</dbReference>
<dbReference type="Pfam" id="PF01556">
    <property type="entry name" value="DnaJ_C"/>
    <property type="match status" value="1"/>
</dbReference>
<dbReference type="PANTHER" id="PTHR43096">
    <property type="entry name" value="DNAJ HOMOLOG 1, MITOCHONDRIAL-RELATED"/>
    <property type="match status" value="1"/>
</dbReference>
<keyword evidence="2 8" id="KW-0479">Metal-binding</keyword>
<protein>
    <submittedName>
        <fullName evidence="11">DnaJ C-terminal domain-containing protein</fullName>
    </submittedName>
</protein>
<dbReference type="SUPFAM" id="SSF57938">
    <property type="entry name" value="DnaJ/Hsp40 cysteine-rich domain"/>
    <property type="match status" value="1"/>
</dbReference>
<dbReference type="InterPro" id="IPR001305">
    <property type="entry name" value="HSP_DnaJ_Cys-rich_dom"/>
</dbReference>
<evidence type="ECO:0000256" key="1">
    <source>
        <dbReference type="ARBA" id="ARBA00022705"/>
    </source>
</evidence>
<accession>A0ABW3WIM3</accession>
<dbReference type="PANTHER" id="PTHR43096:SF52">
    <property type="entry name" value="DNAJ HOMOLOG 1, MITOCHONDRIAL-RELATED"/>
    <property type="match status" value="1"/>
</dbReference>
<dbReference type="SMART" id="SM00271">
    <property type="entry name" value="DnaJ"/>
    <property type="match status" value="1"/>
</dbReference>
<proteinExistence type="predicted"/>
<dbReference type="PROSITE" id="PS51188">
    <property type="entry name" value="ZF_CR"/>
    <property type="match status" value="1"/>
</dbReference>
<comment type="caution">
    <text evidence="11">The sequence shown here is derived from an EMBL/GenBank/DDBJ whole genome shotgun (WGS) entry which is preliminary data.</text>
</comment>
<dbReference type="PRINTS" id="PR00625">
    <property type="entry name" value="JDOMAIN"/>
</dbReference>
<dbReference type="Pfam" id="PF00226">
    <property type="entry name" value="DnaJ"/>
    <property type="match status" value="1"/>
</dbReference>
<evidence type="ECO:0000313" key="11">
    <source>
        <dbReference type="EMBL" id="MFD1264817.1"/>
    </source>
</evidence>
<evidence type="ECO:0000256" key="2">
    <source>
        <dbReference type="ARBA" id="ARBA00022723"/>
    </source>
</evidence>
<dbReference type="InterPro" id="IPR008971">
    <property type="entry name" value="HSP40/DnaJ_pept-bd"/>
</dbReference>
<keyword evidence="3" id="KW-0677">Repeat</keyword>
<dbReference type="CDD" id="cd10747">
    <property type="entry name" value="DnaJ_C"/>
    <property type="match status" value="1"/>
</dbReference>
<keyword evidence="12" id="KW-1185">Reference proteome</keyword>
<dbReference type="CDD" id="cd06257">
    <property type="entry name" value="DnaJ"/>
    <property type="match status" value="1"/>
</dbReference>
<gene>
    <name evidence="11" type="ORF">ACFQ4M_14655</name>
</gene>
<feature type="domain" description="CR-type" evidence="10">
    <location>
        <begin position="102"/>
        <end position="176"/>
    </location>
</feature>
<dbReference type="Gene3D" id="2.10.230.10">
    <property type="entry name" value="Heat shock protein DnaJ, cysteine-rich domain"/>
    <property type="match status" value="1"/>
</dbReference>
<dbReference type="Gene3D" id="1.10.287.110">
    <property type="entry name" value="DnaJ domain"/>
    <property type="match status" value="1"/>
</dbReference>
<dbReference type="SUPFAM" id="SSF46565">
    <property type="entry name" value="Chaperone J-domain"/>
    <property type="match status" value="1"/>
</dbReference>
<evidence type="ECO:0000256" key="5">
    <source>
        <dbReference type="ARBA" id="ARBA00022833"/>
    </source>
</evidence>
<dbReference type="InterPro" id="IPR001623">
    <property type="entry name" value="DnaJ_domain"/>
</dbReference>
<dbReference type="InterPro" id="IPR036410">
    <property type="entry name" value="HSP_DnaJ_Cys-rich_dom_sf"/>
</dbReference>
<sequence>MPDAHHLLGLQPGASRAQIKRAFRQLAMQWHPDRNPAPDAVEHFKALRRAHDALLEALLEDTDADVETAATAAAERAQQRATERGADRWETLEISFEEAFAGGARAICVRSPLPCAHCNGSGTEEVSVSQVCALCHGSGRLRTAQGLVHCDACDGRGYTRTRACRACGGSGEQVGERWLEVTLPPGLVDDDTLRLAGEGEPHADPSHPRGDLRLRVRLSPHRIFRREGRNLVVQRPVSALRMLVGGSLRIPHPAGMRSVTLDAGLAHCRQLRVEGAGFPARAGRTAGDLIVEFIPMLPEALDARVRTLIEQLDNELGASAERHLPELARWEADWLTD</sequence>
<evidence type="ECO:0000256" key="4">
    <source>
        <dbReference type="ARBA" id="ARBA00022771"/>
    </source>
</evidence>
<feature type="zinc finger region" description="CR-type" evidence="8">
    <location>
        <begin position="102"/>
        <end position="176"/>
    </location>
</feature>
<dbReference type="EMBL" id="JBHTMC010000026">
    <property type="protein sequence ID" value="MFD1264817.1"/>
    <property type="molecule type" value="Genomic_DNA"/>
</dbReference>
<keyword evidence="5 8" id="KW-0862">Zinc</keyword>
<dbReference type="PROSITE" id="PS50076">
    <property type="entry name" value="DNAJ_2"/>
    <property type="match status" value="1"/>
</dbReference>
<keyword evidence="1" id="KW-0235">DNA replication</keyword>
<dbReference type="InterPro" id="IPR036869">
    <property type="entry name" value="J_dom_sf"/>
</dbReference>
<evidence type="ECO:0000259" key="10">
    <source>
        <dbReference type="PROSITE" id="PS51188"/>
    </source>
</evidence>
<organism evidence="11 12">
    <name type="scientific">Thauera mechernichensis</name>
    <dbReference type="NCBI Taxonomy" id="82788"/>
    <lineage>
        <taxon>Bacteria</taxon>
        <taxon>Pseudomonadati</taxon>
        <taxon>Pseudomonadota</taxon>
        <taxon>Betaproteobacteria</taxon>
        <taxon>Rhodocyclales</taxon>
        <taxon>Zoogloeaceae</taxon>
        <taxon>Thauera</taxon>
    </lineage>
</organism>
<evidence type="ECO:0000256" key="3">
    <source>
        <dbReference type="ARBA" id="ARBA00022737"/>
    </source>
</evidence>
<keyword evidence="7" id="KW-0143">Chaperone</keyword>
<evidence type="ECO:0000256" key="8">
    <source>
        <dbReference type="PROSITE-ProRule" id="PRU00546"/>
    </source>
</evidence>
<keyword evidence="4 8" id="KW-0863">Zinc-finger</keyword>
<dbReference type="InterPro" id="IPR002939">
    <property type="entry name" value="DnaJ_C"/>
</dbReference>
<dbReference type="Proteomes" id="UP001597158">
    <property type="component" value="Unassembled WGS sequence"/>
</dbReference>
<dbReference type="Gene3D" id="2.60.260.20">
    <property type="entry name" value="Urease metallochaperone UreE, N-terminal domain"/>
    <property type="match status" value="2"/>
</dbReference>
<evidence type="ECO:0000256" key="7">
    <source>
        <dbReference type="ARBA" id="ARBA00023186"/>
    </source>
</evidence>
<evidence type="ECO:0000313" key="12">
    <source>
        <dbReference type="Proteomes" id="UP001597158"/>
    </source>
</evidence>